<accession>X1J0Z0</accession>
<keyword evidence="4 7" id="KW-0812">Transmembrane</keyword>
<keyword evidence="3" id="KW-1003">Cell membrane</keyword>
<feature type="non-terminal residue" evidence="9">
    <location>
        <position position="1"/>
    </location>
</feature>
<dbReference type="Pfam" id="PF00528">
    <property type="entry name" value="BPD_transp_1"/>
    <property type="match status" value="1"/>
</dbReference>
<gene>
    <name evidence="9" type="ORF">S03H2_56421</name>
</gene>
<evidence type="ECO:0000259" key="8">
    <source>
        <dbReference type="PROSITE" id="PS50928"/>
    </source>
</evidence>
<dbReference type="InterPro" id="IPR035906">
    <property type="entry name" value="MetI-like_sf"/>
</dbReference>
<dbReference type="PANTHER" id="PTHR30465:SF43">
    <property type="entry name" value="OLIGOPEPTIDE ABC TRANSPORTER, PERMEASE PROTEIN"/>
    <property type="match status" value="1"/>
</dbReference>
<evidence type="ECO:0000256" key="1">
    <source>
        <dbReference type="ARBA" id="ARBA00004651"/>
    </source>
</evidence>
<evidence type="ECO:0000256" key="5">
    <source>
        <dbReference type="ARBA" id="ARBA00022989"/>
    </source>
</evidence>
<dbReference type="PANTHER" id="PTHR30465">
    <property type="entry name" value="INNER MEMBRANE ABC TRANSPORTER"/>
    <property type="match status" value="1"/>
</dbReference>
<keyword evidence="6 7" id="KW-0472">Membrane</keyword>
<organism evidence="9">
    <name type="scientific">marine sediment metagenome</name>
    <dbReference type="NCBI Taxonomy" id="412755"/>
    <lineage>
        <taxon>unclassified sequences</taxon>
        <taxon>metagenomes</taxon>
        <taxon>ecological metagenomes</taxon>
    </lineage>
</organism>
<feature type="domain" description="ABC transmembrane type-1" evidence="8">
    <location>
        <begin position="82"/>
        <end position="252"/>
    </location>
</feature>
<comment type="caution">
    <text evidence="9">The sequence shown here is derived from an EMBL/GenBank/DDBJ whole genome shotgun (WGS) entry which is preliminary data.</text>
</comment>
<proteinExistence type="predicted"/>
<dbReference type="PROSITE" id="PS50928">
    <property type="entry name" value="ABC_TM1"/>
    <property type="match status" value="1"/>
</dbReference>
<dbReference type="InterPro" id="IPR000515">
    <property type="entry name" value="MetI-like"/>
</dbReference>
<protein>
    <recommendedName>
        <fullName evidence="8">ABC transmembrane type-1 domain-containing protein</fullName>
    </recommendedName>
</protein>
<dbReference type="GO" id="GO:0005886">
    <property type="term" value="C:plasma membrane"/>
    <property type="evidence" value="ECO:0007669"/>
    <property type="project" value="UniProtKB-SubCell"/>
</dbReference>
<evidence type="ECO:0000256" key="6">
    <source>
        <dbReference type="ARBA" id="ARBA00023136"/>
    </source>
</evidence>
<name>X1J0Z0_9ZZZZ</name>
<evidence type="ECO:0000256" key="7">
    <source>
        <dbReference type="SAM" id="Phobius"/>
    </source>
</evidence>
<evidence type="ECO:0000256" key="4">
    <source>
        <dbReference type="ARBA" id="ARBA00022692"/>
    </source>
</evidence>
<dbReference type="EMBL" id="BARU01036084">
    <property type="protein sequence ID" value="GAH87642.1"/>
    <property type="molecule type" value="Genomic_DNA"/>
</dbReference>
<feature type="non-terminal residue" evidence="9">
    <location>
        <position position="252"/>
    </location>
</feature>
<feature type="transmembrane region" description="Helical" evidence="7">
    <location>
        <begin position="82"/>
        <end position="105"/>
    </location>
</feature>
<feature type="transmembrane region" description="Helical" evidence="7">
    <location>
        <begin position="175"/>
        <end position="194"/>
    </location>
</feature>
<evidence type="ECO:0000256" key="3">
    <source>
        <dbReference type="ARBA" id="ARBA00022475"/>
    </source>
</evidence>
<feature type="transmembrane region" description="Helical" evidence="7">
    <location>
        <begin position="117"/>
        <end position="138"/>
    </location>
</feature>
<comment type="subcellular location">
    <subcellularLocation>
        <location evidence="1">Cell membrane</location>
        <topology evidence="1">Multi-pass membrane protein</topology>
    </subcellularLocation>
</comment>
<keyword evidence="5 7" id="KW-1133">Transmembrane helix</keyword>
<keyword evidence="2" id="KW-0813">Transport</keyword>
<dbReference type="Gene3D" id="1.10.3720.10">
    <property type="entry name" value="MetI-like"/>
    <property type="match status" value="1"/>
</dbReference>
<evidence type="ECO:0000313" key="9">
    <source>
        <dbReference type="EMBL" id="GAH87642.1"/>
    </source>
</evidence>
<dbReference type="CDD" id="cd06261">
    <property type="entry name" value="TM_PBP2"/>
    <property type="match status" value="1"/>
</dbReference>
<sequence length="252" mass="27774">SVVSFIIIQLPPGDYLTSVIASLKASGVQVGKVQIRSLEKQYGLDLPVYAQYFKWMWNMLHGDFGKSFQWNEPVSKLIGERLTLTVTISILTLLFAYAVAIPIGIYSATHQYSIGDYTFTVAGFAGLATPNFLLALILMFVFYKYFGLSAGGLFSIEYALAPWSVGKVIDMLKHLPIPIIVIGTAGTAGLIRVMRGCLLDELQKQYVITARAKGVSERRLLFKYPVRVAINPIISTIGWTLPRIVSGETITA</sequence>
<dbReference type="GO" id="GO:0055085">
    <property type="term" value="P:transmembrane transport"/>
    <property type="evidence" value="ECO:0007669"/>
    <property type="project" value="InterPro"/>
</dbReference>
<reference evidence="9" key="1">
    <citation type="journal article" date="2014" name="Front. Microbiol.">
        <title>High frequency of phylogenetically diverse reductive dehalogenase-homologous genes in deep subseafloor sedimentary metagenomes.</title>
        <authorList>
            <person name="Kawai M."/>
            <person name="Futagami T."/>
            <person name="Toyoda A."/>
            <person name="Takaki Y."/>
            <person name="Nishi S."/>
            <person name="Hori S."/>
            <person name="Arai W."/>
            <person name="Tsubouchi T."/>
            <person name="Morono Y."/>
            <person name="Uchiyama I."/>
            <person name="Ito T."/>
            <person name="Fujiyama A."/>
            <person name="Inagaki F."/>
            <person name="Takami H."/>
        </authorList>
    </citation>
    <scope>NUCLEOTIDE SEQUENCE</scope>
    <source>
        <strain evidence="9">Expedition CK06-06</strain>
    </source>
</reference>
<dbReference type="SUPFAM" id="SSF161098">
    <property type="entry name" value="MetI-like"/>
    <property type="match status" value="1"/>
</dbReference>
<dbReference type="AlphaFoldDB" id="X1J0Z0"/>
<evidence type="ECO:0000256" key="2">
    <source>
        <dbReference type="ARBA" id="ARBA00022448"/>
    </source>
</evidence>